<keyword evidence="3" id="KW-0808">Transferase</keyword>
<dbReference type="InterPro" id="IPR005702">
    <property type="entry name" value="Wzc-like_C"/>
</dbReference>
<evidence type="ECO:0000313" key="11">
    <source>
        <dbReference type="Proteomes" id="UP001644719"/>
    </source>
</evidence>
<dbReference type="EMBL" id="JAAITS010000034">
    <property type="protein sequence ID" value="NSG86186.1"/>
    <property type="molecule type" value="Genomic_DNA"/>
</dbReference>
<dbReference type="InterPro" id="IPR027417">
    <property type="entry name" value="P-loop_NTPase"/>
</dbReference>
<keyword evidence="5 10" id="KW-0418">Kinase</keyword>
<evidence type="ECO:0000256" key="6">
    <source>
        <dbReference type="ARBA" id="ARBA00022840"/>
    </source>
</evidence>
<dbReference type="NCBIfam" id="TIGR01007">
    <property type="entry name" value="eps_fam"/>
    <property type="match status" value="1"/>
</dbReference>
<feature type="domain" description="AAA" evidence="9">
    <location>
        <begin position="46"/>
        <end position="168"/>
    </location>
</feature>
<dbReference type="CDD" id="cd05387">
    <property type="entry name" value="BY-kinase"/>
    <property type="match status" value="1"/>
</dbReference>
<accession>A0ABX2HA32</accession>
<comment type="catalytic activity">
    <reaction evidence="8">
        <text>L-tyrosyl-[protein] + ATP = O-phospho-L-tyrosyl-[protein] + ADP + H(+)</text>
        <dbReference type="Rhea" id="RHEA:10596"/>
        <dbReference type="Rhea" id="RHEA-COMP:10136"/>
        <dbReference type="Rhea" id="RHEA-COMP:20101"/>
        <dbReference type="ChEBI" id="CHEBI:15378"/>
        <dbReference type="ChEBI" id="CHEBI:30616"/>
        <dbReference type="ChEBI" id="CHEBI:46858"/>
        <dbReference type="ChEBI" id="CHEBI:61978"/>
        <dbReference type="ChEBI" id="CHEBI:456216"/>
        <dbReference type="EC" id="2.7.10.2"/>
    </reaction>
</comment>
<evidence type="ECO:0000256" key="8">
    <source>
        <dbReference type="ARBA" id="ARBA00051245"/>
    </source>
</evidence>
<evidence type="ECO:0000256" key="3">
    <source>
        <dbReference type="ARBA" id="ARBA00022679"/>
    </source>
</evidence>
<dbReference type="GO" id="GO:0016301">
    <property type="term" value="F:kinase activity"/>
    <property type="evidence" value="ECO:0007669"/>
    <property type="project" value="UniProtKB-KW"/>
</dbReference>
<keyword evidence="11" id="KW-1185">Reference proteome</keyword>
<dbReference type="PANTHER" id="PTHR32309:SF13">
    <property type="entry name" value="FERRIC ENTEROBACTIN TRANSPORT PROTEIN FEPE"/>
    <property type="match status" value="1"/>
</dbReference>
<dbReference type="InterPro" id="IPR050445">
    <property type="entry name" value="Bact_polysacc_biosynth/exp"/>
</dbReference>
<keyword evidence="4" id="KW-0547">Nucleotide-binding</keyword>
<keyword evidence="6" id="KW-0067">ATP-binding</keyword>
<sequence>MNQLNVNLPELPYAVSEAMNRLRINIKFCGKNTRKILLTSCQPNEGKSTISSYLWKMLAEAGFPTVLVDVDLRKSVMKTRFQMDYDDDTTMGLNHYLSGMAEYEDVIYSTNIPNGYMVPCTQLLENPSALLEDVRFKELLNTLSENYRFVIIDSPPLGSVSDGALIASLCDGAVLVVRAGTTPRTLIKQSLYEIQQSGCKLLGTVLNRADVKGRAYGKYGYGKYGYGYGYGYGYEPKDKKNSSDSAAADKNSTGK</sequence>
<dbReference type="PANTHER" id="PTHR32309">
    <property type="entry name" value="TYROSINE-PROTEIN KINASE"/>
    <property type="match status" value="1"/>
</dbReference>
<dbReference type="SUPFAM" id="SSF52540">
    <property type="entry name" value="P-loop containing nucleoside triphosphate hydrolases"/>
    <property type="match status" value="1"/>
</dbReference>
<dbReference type="RefSeq" id="WP_173717717.1">
    <property type="nucleotide sequence ID" value="NZ_JAAITS010000034.1"/>
</dbReference>
<organism evidence="10 11">
    <name type="scientific">Blautia faecis</name>
    <dbReference type="NCBI Taxonomy" id="871665"/>
    <lineage>
        <taxon>Bacteria</taxon>
        <taxon>Bacillati</taxon>
        <taxon>Bacillota</taxon>
        <taxon>Clostridia</taxon>
        <taxon>Lachnospirales</taxon>
        <taxon>Lachnospiraceae</taxon>
        <taxon>Blautia</taxon>
    </lineage>
</organism>
<keyword evidence="7" id="KW-0829">Tyrosine-protein kinase</keyword>
<evidence type="ECO:0000313" key="10">
    <source>
        <dbReference type="EMBL" id="NSG86186.1"/>
    </source>
</evidence>
<dbReference type="InterPro" id="IPR025669">
    <property type="entry name" value="AAA_dom"/>
</dbReference>
<reference evidence="10 11" key="1">
    <citation type="journal article" date="2020" name="Cell Host Microbe">
        <title>Functional and Genomic Variation between Human-Derived Isolates of Lachnospiraceae Reveals Inter- and Intra-Species Diversity.</title>
        <authorList>
            <person name="Sorbara M.T."/>
            <person name="Littmann E.R."/>
            <person name="Fontana E."/>
            <person name="Moody T.U."/>
            <person name="Kohout C.E."/>
            <person name="Gjonbalaj M."/>
            <person name="Eaton V."/>
            <person name="Seok R."/>
            <person name="Leiner I.M."/>
            <person name="Pamer E.G."/>
        </authorList>
    </citation>
    <scope>NUCLEOTIDE SEQUENCE [LARGE SCALE GENOMIC DNA]</scope>
    <source>
        <strain evidence="10 11">MSK.17.74</strain>
    </source>
</reference>
<evidence type="ECO:0000256" key="1">
    <source>
        <dbReference type="ARBA" id="ARBA00007316"/>
    </source>
</evidence>
<dbReference type="Pfam" id="PF13614">
    <property type="entry name" value="AAA_31"/>
    <property type="match status" value="1"/>
</dbReference>
<dbReference type="Proteomes" id="UP001644719">
    <property type="component" value="Unassembled WGS sequence"/>
</dbReference>
<protein>
    <recommendedName>
        <fullName evidence="2">non-specific protein-tyrosine kinase</fullName>
        <ecNumber evidence="2">2.7.10.2</ecNumber>
    </recommendedName>
</protein>
<evidence type="ECO:0000256" key="4">
    <source>
        <dbReference type="ARBA" id="ARBA00022741"/>
    </source>
</evidence>
<evidence type="ECO:0000256" key="2">
    <source>
        <dbReference type="ARBA" id="ARBA00011903"/>
    </source>
</evidence>
<dbReference type="EC" id="2.7.10.2" evidence="2"/>
<evidence type="ECO:0000256" key="7">
    <source>
        <dbReference type="ARBA" id="ARBA00023137"/>
    </source>
</evidence>
<gene>
    <name evidence="10" type="ORF">G5B17_12390</name>
</gene>
<proteinExistence type="inferred from homology"/>
<comment type="caution">
    <text evidence="10">The sequence shown here is derived from an EMBL/GenBank/DDBJ whole genome shotgun (WGS) entry which is preliminary data.</text>
</comment>
<name>A0ABX2HA32_9FIRM</name>
<dbReference type="Gene3D" id="3.40.50.300">
    <property type="entry name" value="P-loop containing nucleotide triphosphate hydrolases"/>
    <property type="match status" value="1"/>
</dbReference>
<evidence type="ECO:0000259" key="9">
    <source>
        <dbReference type="Pfam" id="PF13614"/>
    </source>
</evidence>
<evidence type="ECO:0000256" key="5">
    <source>
        <dbReference type="ARBA" id="ARBA00022777"/>
    </source>
</evidence>
<comment type="similarity">
    <text evidence="1">Belongs to the CpsD/CapB family.</text>
</comment>